<feature type="region of interest" description="Disordered" evidence="8">
    <location>
        <begin position="173"/>
        <end position="198"/>
    </location>
</feature>
<dbReference type="GO" id="GO:0031902">
    <property type="term" value="C:late endosome membrane"/>
    <property type="evidence" value="ECO:0007669"/>
    <property type="project" value="UniProtKB-SubCell"/>
</dbReference>
<keyword evidence="3 7" id="KW-0813">Transport</keyword>
<dbReference type="GO" id="GO:0006612">
    <property type="term" value="P:protein targeting to membrane"/>
    <property type="evidence" value="ECO:0007669"/>
    <property type="project" value="TreeGrafter"/>
</dbReference>
<evidence type="ECO:0000313" key="11">
    <source>
        <dbReference type="Proteomes" id="UP000027135"/>
    </source>
</evidence>
<dbReference type="SUPFAM" id="SSF140111">
    <property type="entry name" value="Endosomal sorting complex assembly domain"/>
    <property type="match status" value="1"/>
</dbReference>
<dbReference type="Gene3D" id="1.10.287.660">
    <property type="entry name" value="Helix hairpin bin"/>
    <property type="match status" value="1"/>
</dbReference>
<sequence length="228" mass="25509">MYSNYQKEPDYPAALGLLSHLNLEELTELLNNDSKFDDMMKDVKQIKDFEAEKEMLMARNRSLAEFNLSKEPQLAKGKQCLQVLSETGATLCQRIENKVSLHKQQSSDTTAETTLALLQTAAAESEEESEAIAEKFLEGNLEIDSFLEQFTARRKLTHLRRVKADKMAEILTRQHNAPRQNSVSSPAQGHTHHAASSYIPLPPVTGSVPYPTTGMYMPIPGPYGPNVF</sequence>
<dbReference type="EMBL" id="KK852802">
    <property type="protein sequence ID" value="KDR16291.1"/>
    <property type="molecule type" value="Genomic_DNA"/>
</dbReference>
<gene>
    <name evidence="10" type="ORF">L798_10232</name>
</gene>
<dbReference type="STRING" id="136037.A0A067R2P5"/>
<dbReference type="OrthoDB" id="10004364at2759"/>
<dbReference type="InterPro" id="IPR029012">
    <property type="entry name" value="Helix_hairpin_bin_sf"/>
</dbReference>
<dbReference type="GO" id="GO:0043162">
    <property type="term" value="P:ubiquitin-dependent protein catabolic process via the multivesicular body sorting pathway"/>
    <property type="evidence" value="ECO:0007669"/>
    <property type="project" value="TreeGrafter"/>
</dbReference>
<dbReference type="FunCoup" id="A0A067R2P5">
    <property type="interactions" value="482"/>
</dbReference>
<protein>
    <submittedName>
        <fullName evidence="10">Vacuolar protein sorting-associated protein 37B</fullName>
    </submittedName>
</protein>
<dbReference type="PROSITE" id="PS51314">
    <property type="entry name" value="VPS37_C"/>
    <property type="match status" value="1"/>
</dbReference>
<evidence type="ECO:0000256" key="8">
    <source>
        <dbReference type="SAM" id="MobiDB-lite"/>
    </source>
</evidence>
<dbReference type="OMA" id="MYQEYLN"/>
<name>A0A067R2P5_ZOONE</name>
<feature type="compositionally biased region" description="Polar residues" evidence="8">
    <location>
        <begin position="173"/>
        <end position="188"/>
    </location>
</feature>
<dbReference type="InterPro" id="IPR009851">
    <property type="entry name" value="Mod_r"/>
</dbReference>
<dbReference type="InParanoid" id="A0A067R2P5"/>
<dbReference type="GO" id="GO:0006623">
    <property type="term" value="P:protein targeting to vacuole"/>
    <property type="evidence" value="ECO:0007669"/>
    <property type="project" value="TreeGrafter"/>
</dbReference>
<organism evidence="10 11">
    <name type="scientific">Zootermopsis nevadensis</name>
    <name type="common">Dampwood termite</name>
    <dbReference type="NCBI Taxonomy" id="136037"/>
    <lineage>
        <taxon>Eukaryota</taxon>
        <taxon>Metazoa</taxon>
        <taxon>Ecdysozoa</taxon>
        <taxon>Arthropoda</taxon>
        <taxon>Hexapoda</taxon>
        <taxon>Insecta</taxon>
        <taxon>Pterygota</taxon>
        <taxon>Neoptera</taxon>
        <taxon>Polyneoptera</taxon>
        <taxon>Dictyoptera</taxon>
        <taxon>Blattodea</taxon>
        <taxon>Blattoidea</taxon>
        <taxon>Termitoidae</taxon>
        <taxon>Termopsidae</taxon>
        <taxon>Zootermopsis</taxon>
    </lineage>
</organism>
<evidence type="ECO:0000256" key="7">
    <source>
        <dbReference type="PROSITE-ProRule" id="PRU00646"/>
    </source>
</evidence>
<dbReference type="InterPro" id="IPR037202">
    <property type="entry name" value="ESCRT_assembly_dom"/>
</dbReference>
<evidence type="ECO:0000256" key="5">
    <source>
        <dbReference type="ARBA" id="ARBA00022927"/>
    </source>
</evidence>
<evidence type="ECO:0000313" key="10">
    <source>
        <dbReference type="EMBL" id="KDR16291.1"/>
    </source>
</evidence>
<evidence type="ECO:0000256" key="3">
    <source>
        <dbReference type="ARBA" id="ARBA00022448"/>
    </source>
</evidence>
<evidence type="ECO:0000259" key="9">
    <source>
        <dbReference type="PROSITE" id="PS51314"/>
    </source>
</evidence>
<comment type="function">
    <text evidence="6">Component of the ESCRT-I complex, a regulator of vesicular trafficking process. Required for the sorting of endocytic ubiquitinated cargos into multivesicular bodies. May be involved in cell growth and differentiation.</text>
</comment>
<dbReference type="PANTHER" id="PTHR13678">
    <property type="entry name" value="VACUOLAR PROTEIN SORTING-ASSOCIATED PROTEIN 37"/>
    <property type="match status" value="1"/>
</dbReference>
<feature type="domain" description="VPS37 C-terminal" evidence="9">
    <location>
        <begin position="92"/>
        <end position="181"/>
    </location>
</feature>
<keyword evidence="5 7" id="KW-0653">Protein transport</keyword>
<dbReference type="GO" id="GO:0000813">
    <property type="term" value="C:ESCRT I complex"/>
    <property type="evidence" value="ECO:0007669"/>
    <property type="project" value="TreeGrafter"/>
</dbReference>
<evidence type="ECO:0000256" key="6">
    <source>
        <dbReference type="ARBA" id="ARBA00025010"/>
    </source>
</evidence>
<dbReference type="Proteomes" id="UP000027135">
    <property type="component" value="Unassembled WGS sequence"/>
</dbReference>
<evidence type="ECO:0000256" key="2">
    <source>
        <dbReference type="ARBA" id="ARBA00007617"/>
    </source>
</evidence>
<dbReference type="eggNOG" id="KOG3270">
    <property type="taxonomic scope" value="Eukaryota"/>
</dbReference>
<comment type="similarity">
    <text evidence="2">Belongs to the VPS37 family.</text>
</comment>
<keyword evidence="11" id="KW-1185">Reference proteome</keyword>
<keyword evidence="4" id="KW-0967">Endosome</keyword>
<accession>A0A067R2P5</accession>
<dbReference type="AlphaFoldDB" id="A0A067R2P5"/>
<comment type="subcellular location">
    <subcellularLocation>
        <location evidence="1">Late endosome membrane</location>
        <topology evidence="1">Peripheral membrane protein</topology>
    </subcellularLocation>
</comment>
<evidence type="ECO:0000256" key="1">
    <source>
        <dbReference type="ARBA" id="ARBA00004633"/>
    </source>
</evidence>
<dbReference type="PANTHER" id="PTHR13678:SF27">
    <property type="entry name" value="LD45836P"/>
    <property type="match status" value="1"/>
</dbReference>
<evidence type="ECO:0000256" key="4">
    <source>
        <dbReference type="ARBA" id="ARBA00022753"/>
    </source>
</evidence>
<dbReference type="Pfam" id="PF07200">
    <property type="entry name" value="Mod_r"/>
    <property type="match status" value="1"/>
</dbReference>
<reference evidence="10 11" key="1">
    <citation type="journal article" date="2014" name="Nat. Commun.">
        <title>Molecular traces of alternative social organization in a termite genome.</title>
        <authorList>
            <person name="Terrapon N."/>
            <person name="Li C."/>
            <person name="Robertson H.M."/>
            <person name="Ji L."/>
            <person name="Meng X."/>
            <person name="Booth W."/>
            <person name="Chen Z."/>
            <person name="Childers C.P."/>
            <person name="Glastad K.M."/>
            <person name="Gokhale K."/>
            <person name="Gowin J."/>
            <person name="Gronenberg W."/>
            <person name="Hermansen R.A."/>
            <person name="Hu H."/>
            <person name="Hunt B.G."/>
            <person name="Huylmans A.K."/>
            <person name="Khalil S.M."/>
            <person name="Mitchell R.D."/>
            <person name="Munoz-Torres M.C."/>
            <person name="Mustard J.A."/>
            <person name="Pan H."/>
            <person name="Reese J.T."/>
            <person name="Scharf M.E."/>
            <person name="Sun F."/>
            <person name="Vogel H."/>
            <person name="Xiao J."/>
            <person name="Yang W."/>
            <person name="Yang Z."/>
            <person name="Yang Z."/>
            <person name="Zhou J."/>
            <person name="Zhu J."/>
            <person name="Brent C.S."/>
            <person name="Elsik C.G."/>
            <person name="Goodisman M.A."/>
            <person name="Liberles D.A."/>
            <person name="Roe R.M."/>
            <person name="Vargo E.L."/>
            <person name="Vilcinskas A."/>
            <person name="Wang J."/>
            <person name="Bornberg-Bauer E."/>
            <person name="Korb J."/>
            <person name="Zhang G."/>
            <person name="Liebig J."/>
        </authorList>
    </citation>
    <scope>NUCLEOTIDE SEQUENCE [LARGE SCALE GENOMIC DNA]</scope>
    <source>
        <tissue evidence="10">Whole organism</tissue>
    </source>
</reference>
<proteinExistence type="inferred from homology"/>